<organism evidence="1 2">
    <name type="scientific">Nonlabens marinus S1-08</name>
    <dbReference type="NCBI Taxonomy" id="1454201"/>
    <lineage>
        <taxon>Bacteria</taxon>
        <taxon>Pseudomonadati</taxon>
        <taxon>Bacteroidota</taxon>
        <taxon>Flavobacteriia</taxon>
        <taxon>Flavobacteriales</taxon>
        <taxon>Flavobacteriaceae</taxon>
        <taxon>Nonlabens</taxon>
    </lineage>
</organism>
<accession>W8VWN1</accession>
<reference evidence="1 2" key="1">
    <citation type="journal article" date="2014" name="Proc. Natl. Acad. Sci. U.S.A.">
        <title>Functional characterization of flavobacteria rhodopsins reveals a unique class of light-driven chloride pump in bacteria.</title>
        <authorList>
            <person name="Yoshizawa S."/>
            <person name="Kumagai Y."/>
            <person name="Kim H."/>
            <person name="Ogura Y."/>
            <person name="Hayashi T."/>
            <person name="Iwasaki W."/>
            <person name="DeLong E.F."/>
            <person name="Kogure K."/>
        </authorList>
    </citation>
    <scope>NUCLEOTIDE SEQUENCE [LARGE SCALE GENOMIC DNA]</scope>
    <source>
        <strain evidence="1 2">S1-08</strain>
    </source>
</reference>
<dbReference type="Proteomes" id="UP000031760">
    <property type="component" value="Chromosome"/>
</dbReference>
<dbReference type="EMBL" id="AP014548">
    <property type="protein sequence ID" value="BAO54887.1"/>
    <property type="molecule type" value="Genomic_DNA"/>
</dbReference>
<dbReference type="HOGENOM" id="CLU_3313610_0_0_10"/>
<keyword evidence="2" id="KW-1185">Reference proteome</keyword>
<protein>
    <submittedName>
        <fullName evidence="1">Uncharacterized protein</fullName>
    </submittedName>
</protein>
<evidence type="ECO:0000313" key="1">
    <source>
        <dbReference type="EMBL" id="BAO54887.1"/>
    </source>
</evidence>
<evidence type="ECO:0000313" key="2">
    <source>
        <dbReference type="Proteomes" id="UP000031760"/>
    </source>
</evidence>
<proteinExistence type="predicted"/>
<gene>
    <name evidence="1" type="ORF">NMS_0878</name>
</gene>
<sequence length="39" mass="4731">MLHLLFVRSFNSILFLRCYCDSSLSRKRTNFNIIYKNES</sequence>
<name>W8VWN1_9FLAO</name>
<dbReference type="AlphaFoldDB" id="W8VWN1"/>
<dbReference type="KEGG" id="nmf:NMS_0878"/>